<reference evidence="2 3" key="1">
    <citation type="submission" date="2016-12" db="EMBL/GenBank/DDBJ databases">
        <authorList>
            <person name="Song W.-J."/>
            <person name="Kurnit D.M."/>
        </authorList>
    </citation>
    <scope>NUCLEOTIDE SEQUENCE [LARGE SCALE GENOMIC DNA]</scope>
    <source>
        <strain evidence="2 3">STM7296</strain>
    </source>
</reference>
<accession>A0A1N7SKB1</accession>
<evidence type="ECO:0000313" key="2">
    <source>
        <dbReference type="EMBL" id="SIT47762.1"/>
    </source>
</evidence>
<evidence type="ECO:0000256" key="1">
    <source>
        <dbReference type="SAM" id="MobiDB-lite"/>
    </source>
</evidence>
<gene>
    <name evidence="2" type="ORF">BN2475_800045</name>
</gene>
<sequence>MRGRWRRASWFDVKGAVRARRRYQFSHDSASAGEWRRTADGQRDAGCASMYWH</sequence>
<feature type="compositionally biased region" description="Basic and acidic residues" evidence="1">
    <location>
        <begin position="34"/>
        <end position="43"/>
    </location>
</feature>
<proteinExistence type="predicted"/>
<name>A0A1N7SKB1_9BURK</name>
<evidence type="ECO:0000313" key="3">
    <source>
        <dbReference type="Proteomes" id="UP000187012"/>
    </source>
</evidence>
<feature type="region of interest" description="Disordered" evidence="1">
    <location>
        <begin position="34"/>
        <end position="53"/>
    </location>
</feature>
<organism evidence="2 3">
    <name type="scientific">Paraburkholderia ribeironis</name>
    <dbReference type="NCBI Taxonomy" id="1247936"/>
    <lineage>
        <taxon>Bacteria</taxon>
        <taxon>Pseudomonadati</taxon>
        <taxon>Pseudomonadota</taxon>
        <taxon>Betaproteobacteria</taxon>
        <taxon>Burkholderiales</taxon>
        <taxon>Burkholderiaceae</taxon>
        <taxon>Paraburkholderia</taxon>
    </lineage>
</organism>
<protein>
    <submittedName>
        <fullName evidence="2">Uncharacterized protein</fullName>
    </submittedName>
</protein>
<dbReference type="STRING" id="1247936.BN2475_800045"/>
<keyword evidence="3" id="KW-1185">Reference proteome</keyword>
<dbReference type="EMBL" id="CYGX02000080">
    <property type="protein sequence ID" value="SIT47762.1"/>
    <property type="molecule type" value="Genomic_DNA"/>
</dbReference>
<dbReference type="AlphaFoldDB" id="A0A1N7SKB1"/>
<dbReference type="Proteomes" id="UP000187012">
    <property type="component" value="Unassembled WGS sequence"/>
</dbReference>